<keyword evidence="11" id="KW-0677">Repeat</keyword>
<feature type="domain" description="EF-hand" evidence="28">
    <location>
        <begin position="784"/>
        <end position="819"/>
    </location>
</feature>
<keyword evidence="30" id="KW-1185">Reference proteome</keyword>
<feature type="domain" description="EF-hand" evidence="28">
    <location>
        <begin position="820"/>
        <end position="855"/>
    </location>
</feature>
<keyword evidence="8" id="KW-0723">Serine/threonine-protein kinase</keyword>
<evidence type="ECO:0000256" key="19">
    <source>
        <dbReference type="ARBA" id="ARBA00023273"/>
    </source>
</evidence>
<sequence>MNQEDIFLKKQWFIKSCEGKIEQYYDINLKKVIGSGTYGSVVKAVLKGTKQQRAVKVIPKSKVKNPERFKREIDILRAMDHPNIIKLYETYEDQRNVYLVTELCEGGELFDRIMDKGYFNEAEAHAIFLQIIQALNYCHSNGICHRDLKPENFLFLTKADDSPLKVIDFGLSILFEDGHSKPGAQKVSMKTKAGTPYYISPEVLKGNYDELCDIWSAGVILYILLSGVPPFYGDTDPEILESVQKGVYTTDIPEFKFVSDAAKDLIANMITTPDKRFKASQVLQHKWMKEKNKPNKELKLNYGALKNFTGSNKLKKVALTFIASQLNEQEISHLGKLFKQLDKNGDGVLTIEEIREGLTGMSDDQSKELANIIKSIDTDGNGNINYTEDIFLKKQWFIKSCEGKIEQYYDINLKKVIGSGTYGSVVKAVLKGTKQQRAVKVIPKSKVKNPERFKREIDILRAMDHPNIIKLYETYEDQRNVYLVTELCEGGELFDRIMDKGYFNEAEAHAIFLQIIQALNYCHSNGICHRDLKPENFLFLTKADDSPLKVIDFGLSILFEDGHSKPGAQKVSMKTKAGTPYYISPEVLKGNYDELCDIWSAGVILYILLSGVPPFYGDTDPEILESVQKGVYTTDIPEFKFVSDAAKDLIANMITTPDKRFKASQVLQHKWMKEKNKPNKELKLNYGALKNFTGSNKLKKVALTFIASQLNEQEISHLGKLFKQLDKNGDGVLTIEEIREGLTGMSDDQSKELANIIKSIDTDGNGNINYTEFLAATMEKQLYMKEEKLYQAFKMLDLDGSGKIDKKELQQVLGKSEKIVNEKYWDDMIKEADKNGDGEIDYNEFIEMMDRFSLMN</sequence>
<dbReference type="GO" id="GO:0020005">
    <property type="term" value="C:symbiont-containing vacuole membrane"/>
    <property type="evidence" value="ECO:0007669"/>
    <property type="project" value="UniProtKB-SubCell"/>
</dbReference>
<feature type="domain" description="EF-hand" evidence="28">
    <location>
        <begin position="749"/>
        <end position="783"/>
    </location>
</feature>
<evidence type="ECO:0000256" key="21">
    <source>
        <dbReference type="ARBA" id="ARBA00024334"/>
    </source>
</evidence>
<dbReference type="PROSITE" id="PS50222">
    <property type="entry name" value="EF_HAND_2"/>
    <property type="match status" value="5"/>
</dbReference>
<gene>
    <name evidence="29" type="ORF">POCTA_138.1.T0080362</name>
</gene>
<evidence type="ECO:0000256" key="26">
    <source>
        <dbReference type="PROSITE-ProRule" id="PRU10141"/>
    </source>
</evidence>
<keyword evidence="16" id="KW-1043">Host membrane</keyword>
<feature type="binding site" evidence="26">
    <location>
        <position position="440"/>
    </location>
    <ligand>
        <name>ATP</name>
        <dbReference type="ChEBI" id="CHEBI:30616"/>
    </ligand>
</feature>
<comment type="similarity">
    <text evidence="21">Belongs to the protein kinase superfamily. Ser/Thr protein kinase family. CDPK subfamily.</text>
</comment>
<dbReference type="InterPro" id="IPR017441">
    <property type="entry name" value="Protein_kinase_ATP_BS"/>
</dbReference>
<dbReference type="InterPro" id="IPR002048">
    <property type="entry name" value="EF_hand_dom"/>
</dbReference>
<comment type="caution">
    <text evidence="29">The sequence shown here is derived from an EMBL/GenBank/DDBJ whole genome shotgun (WGS) entry which is preliminary data.</text>
</comment>
<dbReference type="InterPro" id="IPR008271">
    <property type="entry name" value="Ser/Thr_kinase_AS"/>
</dbReference>
<dbReference type="PROSITE" id="PS00108">
    <property type="entry name" value="PROTEIN_KINASE_ST"/>
    <property type="match status" value="2"/>
</dbReference>
<dbReference type="GO" id="GO:0031514">
    <property type="term" value="C:motile cilium"/>
    <property type="evidence" value="ECO:0007669"/>
    <property type="project" value="UniProtKB-SubCell"/>
</dbReference>
<dbReference type="InterPro" id="IPR050205">
    <property type="entry name" value="CDPK_Ser/Thr_kinases"/>
</dbReference>
<dbReference type="OrthoDB" id="40902at2759"/>
<dbReference type="FunFam" id="1.10.510.10:FF:000398">
    <property type="entry name" value="Calcium-dependent protein kinase 1"/>
    <property type="match status" value="2"/>
</dbReference>
<dbReference type="FunFam" id="3.30.200.20:FF:000828">
    <property type="entry name" value="Uncharacterized protein"/>
    <property type="match status" value="2"/>
</dbReference>
<evidence type="ECO:0000256" key="7">
    <source>
        <dbReference type="ARBA" id="ARBA00022511"/>
    </source>
</evidence>
<evidence type="ECO:0000256" key="17">
    <source>
        <dbReference type="ARBA" id="ARBA00023069"/>
    </source>
</evidence>
<evidence type="ECO:0000256" key="8">
    <source>
        <dbReference type="ARBA" id="ARBA00022527"/>
    </source>
</evidence>
<keyword evidence="6" id="KW-1003">Cell membrane</keyword>
<keyword evidence="20" id="KW-0449">Lipoprotein</keyword>
<evidence type="ECO:0000256" key="3">
    <source>
        <dbReference type="ARBA" id="ARBA00004342"/>
    </source>
</evidence>
<keyword evidence="13" id="KW-0418">Kinase</keyword>
<organism evidence="29 30">
    <name type="scientific">Paramecium octaurelia</name>
    <dbReference type="NCBI Taxonomy" id="43137"/>
    <lineage>
        <taxon>Eukaryota</taxon>
        <taxon>Sar</taxon>
        <taxon>Alveolata</taxon>
        <taxon>Ciliophora</taxon>
        <taxon>Intramacronucleata</taxon>
        <taxon>Oligohymenophorea</taxon>
        <taxon>Peniculida</taxon>
        <taxon>Parameciidae</taxon>
        <taxon>Paramecium</taxon>
    </lineage>
</organism>
<dbReference type="SMART" id="SM00054">
    <property type="entry name" value="EFh"/>
    <property type="match status" value="6"/>
</dbReference>
<comment type="catalytic activity">
    <reaction evidence="22">
        <text>L-threonyl-[protein] + ATP = O-phospho-L-threonyl-[protein] + ADP + H(+)</text>
        <dbReference type="Rhea" id="RHEA:46608"/>
        <dbReference type="Rhea" id="RHEA-COMP:11060"/>
        <dbReference type="Rhea" id="RHEA-COMP:11605"/>
        <dbReference type="ChEBI" id="CHEBI:15378"/>
        <dbReference type="ChEBI" id="CHEBI:30013"/>
        <dbReference type="ChEBI" id="CHEBI:30616"/>
        <dbReference type="ChEBI" id="CHEBI:61977"/>
        <dbReference type="ChEBI" id="CHEBI:456216"/>
        <dbReference type="EC" id="2.7.11.1"/>
    </reaction>
</comment>
<dbReference type="PROSITE" id="PS00107">
    <property type="entry name" value="PROTEIN_KINASE_ATP"/>
    <property type="match status" value="2"/>
</dbReference>
<evidence type="ECO:0000256" key="18">
    <source>
        <dbReference type="ARBA" id="ARBA00023139"/>
    </source>
</evidence>
<evidence type="ECO:0000256" key="22">
    <source>
        <dbReference type="ARBA" id="ARBA00047899"/>
    </source>
</evidence>
<evidence type="ECO:0000256" key="16">
    <source>
        <dbReference type="ARBA" id="ARBA00022870"/>
    </source>
</evidence>
<evidence type="ECO:0000256" key="2">
    <source>
        <dbReference type="ARBA" id="ARBA00004230"/>
    </source>
</evidence>
<evidence type="ECO:0000256" key="9">
    <source>
        <dbReference type="ARBA" id="ARBA00022679"/>
    </source>
</evidence>
<comment type="catalytic activity">
    <reaction evidence="23">
        <text>L-seryl-[protein] + ATP = O-phospho-L-seryl-[protein] + ADP + H(+)</text>
        <dbReference type="Rhea" id="RHEA:17989"/>
        <dbReference type="Rhea" id="RHEA-COMP:9863"/>
        <dbReference type="Rhea" id="RHEA-COMP:11604"/>
        <dbReference type="ChEBI" id="CHEBI:15378"/>
        <dbReference type="ChEBI" id="CHEBI:29999"/>
        <dbReference type="ChEBI" id="CHEBI:30616"/>
        <dbReference type="ChEBI" id="CHEBI:83421"/>
        <dbReference type="ChEBI" id="CHEBI:456216"/>
        <dbReference type="EC" id="2.7.11.1"/>
    </reaction>
</comment>
<dbReference type="EC" id="2.7.11.1" evidence="5"/>
<dbReference type="GO" id="GO:0020002">
    <property type="term" value="C:host cell plasma membrane"/>
    <property type="evidence" value="ECO:0007669"/>
    <property type="project" value="UniProtKB-SubCell"/>
</dbReference>
<keyword evidence="17" id="KW-0969">Cilium</keyword>
<evidence type="ECO:0000256" key="14">
    <source>
        <dbReference type="ARBA" id="ARBA00022840"/>
    </source>
</evidence>
<dbReference type="GO" id="GO:0005524">
    <property type="term" value="F:ATP binding"/>
    <property type="evidence" value="ECO:0007669"/>
    <property type="project" value="UniProtKB-UniRule"/>
</dbReference>
<protein>
    <recommendedName>
        <fullName evidence="25">Calcium-dependent protein kinase 1</fullName>
        <ecNumber evidence="5">2.7.11.1</ecNumber>
    </recommendedName>
</protein>
<feature type="domain" description="Protein kinase" evidence="27">
    <location>
        <begin position="411"/>
        <end position="672"/>
    </location>
</feature>
<dbReference type="PANTHER" id="PTHR24349">
    <property type="entry name" value="SERINE/THREONINE-PROTEIN KINASE"/>
    <property type="match status" value="1"/>
</dbReference>
<evidence type="ECO:0000256" key="1">
    <source>
        <dbReference type="ARBA" id="ARBA00001946"/>
    </source>
</evidence>
<feature type="domain" description="Protein kinase" evidence="27">
    <location>
        <begin position="27"/>
        <end position="288"/>
    </location>
</feature>
<evidence type="ECO:0000256" key="25">
    <source>
        <dbReference type="ARBA" id="ARBA00068067"/>
    </source>
</evidence>
<reference evidence="29" key="1">
    <citation type="submission" date="2021-01" db="EMBL/GenBank/DDBJ databases">
        <authorList>
            <consortium name="Genoscope - CEA"/>
            <person name="William W."/>
        </authorList>
    </citation>
    <scope>NUCLEOTIDE SEQUENCE</scope>
</reference>
<keyword evidence="16" id="KW-0472">Membrane</keyword>
<dbReference type="OMA" id="ILEHSWV"/>
<keyword evidence="18" id="KW-0564">Palmitate</keyword>
<dbReference type="FunFam" id="1.10.238.10:FF:000299">
    <property type="entry name" value="Uncharacterized protein"/>
    <property type="match status" value="1"/>
</dbReference>
<feature type="domain" description="EF-hand" evidence="28">
    <location>
        <begin position="713"/>
        <end position="748"/>
    </location>
</feature>
<evidence type="ECO:0000256" key="12">
    <source>
        <dbReference type="ARBA" id="ARBA00022741"/>
    </source>
</evidence>
<dbReference type="CDD" id="cd05117">
    <property type="entry name" value="STKc_CAMK"/>
    <property type="match status" value="2"/>
</dbReference>
<evidence type="ECO:0000259" key="28">
    <source>
        <dbReference type="PROSITE" id="PS50222"/>
    </source>
</evidence>
<evidence type="ECO:0000256" key="20">
    <source>
        <dbReference type="ARBA" id="ARBA00023288"/>
    </source>
</evidence>
<keyword evidence="9" id="KW-0808">Transferase</keyword>
<dbReference type="Proteomes" id="UP000683925">
    <property type="component" value="Unassembled WGS sequence"/>
</dbReference>
<evidence type="ECO:0000256" key="4">
    <source>
        <dbReference type="ARBA" id="ARBA00004425"/>
    </source>
</evidence>
<dbReference type="GO" id="GO:0005886">
    <property type="term" value="C:plasma membrane"/>
    <property type="evidence" value="ECO:0007669"/>
    <property type="project" value="UniProtKB-SubCell"/>
</dbReference>
<evidence type="ECO:0000256" key="23">
    <source>
        <dbReference type="ARBA" id="ARBA00048679"/>
    </source>
</evidence>
<dbReference type="AlphaFoldDB" id="A0A8S1SBL5"/>
<name>A0A8S1SBL5_PAROT</name>
<keyword evidence="15" id="KW-0282">Flagellum</keyword>
<accession>A0A8S1SBL5</accession>
<comment type="cofactor">
    <cofactor evidence="1">
        <name>Mg(2+)</name>
        <dbReference type="ChEBI" id="CHEBI:18420"/>
    </cofactor>
</comment>
<dbReference type="Pfam" id="PF13499">
    <property type="entry name" value="EF-hand_7"/>
    <property type="match status" value="3"/>
</dbReference>
<dbReference type="SMART" id="SM00220">
    <property type="entry name" value="S_TKc"/>
    <property type="match status" value="2"/>
</dbReference>
<evidence type="ECO:0000256" key="6">
    <source>
        <dbReference type="ARBA" id="ARBA00022475"/>
    </source>
</evidence>
<evidence type="ECO:0000313" key="29">
    <source>
        <dbReference type="EMBL" id="CAD8137395.1"/>
    </source>
</evidence>
<dbReference type="InterPro" id="IPR018247">
    <property type="entry name" value="EF_Hand_1_Ca_BS"/>
</dbReference>
<evidence type="ECO:0000256" key="15">
    <source>
        <dbReference type="ARBA" id="ARBA00022846"/>
    </source>
</evidence>
<dbReference type="EMBL" id="CAJJDP010000007">
    <property type="protein sequence ID" value="CAD8137395.1"/>
    <property type="molecule type" value="Genomic_DNA"/>
</dbReference>
<dbReference type="Pfam" id="PF00069">
    <property type="entry name" value="Pkinase"/>
    <property type="match status" value="2"/>
</dbReference>
<evidence type="ECO:0000256" key="10">
    <source>
        <dbReference type="ARBA" id="ARBA00022707"/>
    </source>
</evidence>
<evidence type="ECO:0000256" key="5">
    <source>
        <dbReference type="ARBA" id="ARBA00012513"/>
    </source>
</evidence>
<evidence type="ECO:0000256" key="24">
    <source>
        <dbReference type="ARBA" id="ARBA00060437"/>
    </source>
</evidence>
<comment type="subcellular location">
    <subcellularLocation>
        <location evidence="3">Cell membrane</location>
        <topology evidence="3">Lipid-anchor</topology>
        <orientation evidence="3">Cytoplasmic side</orientation>
    </subcellularLocation>
    <subcellularLocation>
        <location evidence="2">Cell projection</location>
        <location evidence="2">Cilium</location>
        <location evidence="2">Flagellum</location>
    </subcellularLocation>
    <subcellularLocation>
        <location evidence="4">Host cell membrane</location>
        <topology evidence="4">Lipid-anchor</topology>
    </subcellularLocation>
    <subcellularLocation>
        <location evidence="24">Parasitophorous vacuole membrane</location>
        <topology evidence="24">Lipid-anchor</topology>
    </subcellularLocation>
</comment>
<keyword evidence="10" id="KW-0519">Myristate</keyword>
<dbReference type="InterPro" id="IPR000719">
    <property type="entry name" value="Prot_kinase_dom"/>
</dbReference>
<evidence type="ECO:0000256" key="11">
    <source>
        <dbReference type="ARBA" id="ARBA00022737"/>
    </source>
</evidence>
<evidence type="ECO:0000256" key="13">
    <source>
        <dbReference type="ARBA" id="ARBA00022777"/>
    </source>
</evidence>
<evidence type="ECO:0000313" key="30">
    <source>
        <dbReference type="Proteomes" id="UP000683925"/>
    </source>
</evidence>
<keyword evidence="14 26" id="KW-0067">ATP-binding</keyword>
<feature type="domain" description="EF-hand" evidence="28">
    <location>
        <begin position="329"/>
        <end position="364"/>
    </location>
</feature>
<dbReference type="FunFam" id="1.10.238.10:FF:000383">
    <property type="entry name" value="Uncharacterized protein"/>
    <property type="match status" value="2"/>
</dbReference>
<keyword evidence="7" id="KW-1032">Host cell membrane</keyword>
<keyword evidence="12 26" id="KW-0547">Nucleotide-binding</keyword>
<keyword evidence="19" id="KW-0966">Cell projection</keyword>
<evidence type="ECO:0000259" key="27">
    <source>
        <dbReference type="PROSITE" id="PS50011"/>
    </source>
</evidence>
<feature type="binding site" evidence="26">
    <location>
        <position position="56"/>
    </location>
    <ligand>
        <name>ATP</name>
        <dbReference type="ChEBI" id="CHEBI:30616"/>
    </ligand>
</feature>
<dbReference type="PROSITE" id="PS50011">
    <property type="entry name" value="PROTEIN_KINASE_DOM"/>
    <property type="match status" value="2"/>
</dbReference>
<dbReference type="GO" id="GO:0004674">
    <property type="term" value="F:protein serine/threonine kinase activity"/>
    <property type="evidence" value="ECO:0007669"/>
    <property type="project" value="UniProtKB-KW"/>
</dbReference>
<dbReference type="GO" id="GO:0005509">
    <property type="term" value="F:calcium ion binding"/>
    <property type="evidence" value="ECO:0007669"/>
    <property type="project" value="InterPro"/>
</dbReference>
<proteinExistence type="inferred from homology"/>
<dbReference type="CDD" id="cd00051">
    <property type="entry name" value="EFh"/>
    <property type="match status" value="2"/>
</dbReference>
<dbReference type="PROSITE" id="PS00018">
    <property type="entry name" value="EF_HAND_1"/>
    <property type="match status" value="5"/>
</dbReference>